<reference evidence="5" key="1">
    <citation type="submission" date="2025-08" db="UniProtKB">
        <authorList>
            <consortium name="Ensembl"/>
        </authorList>
    </citation>
    <scope>IDENTIFICATION</scope>
</reference>
<dbReference type="InterPro" id="IPR036259">
    <property type="entry name" value="MFS_trans_sf"/>
</dbReference>
<dbReference type="Proteomes" id="UP000694388">
    <property type="component" value="Unplaced"/>
</dbReference>
<accession>A0A8C4Q4L3</accession>
<organism evidence="5 6">
    <name type="scientific">Eptatretus burgeri</name>
    <name type="common">Inshore hagfish</name>
    <dbReference type="NCBI Taxonomy" id="7764"/>
    <lineage>
        <taxon>Eukaryota</taxon>
        <taxon>Metazoa</taxon>
        <taxon>Chordata</taxon>
        <taxon>Craniata</taxon>
        <taxon>Vertebrata</taxon>
        <taxon>Cyclostomata</taxon>
        <taxon>Myxini</taxon>
        <taxon>Myxiniformes</taxon>
        <taxon>Myxinidae</taxon>
        <taxon>Eptatretinae</taxon>
        <taxon>Eptatretus</taxon>
    </lineage>
</organism>
<feature type="transmembrane region" description="Helical" evidence="4">
    <location>
        <begin position="29"/>
        <end position="50"/>
    </location>
</feature>
<evidence type="ECO:0000256" key="2">
    <source>
        <dbReference type="ARBA" id="ARBA00005773"/>
    </source>
</evidence>
<dbReference type="SUPFAM" id="SSF103473">
    <property type="entry name" value="MFS general substrate transporter"/>
    <property type="match status" value="1"/>
</dbReference>
<keyword evidence="4" id="KW-0812">Transmembrane</keyword>
<proteinExistence type="inferred from homology"/>
<comment type="subcellular location">
    <subcellularLocation>
        <location evidence="1">Membrane</location>
        <topology evidence="1">Multi-pass membrane protein</topology>
    </subcellularLocation>
</comment>
<dbReference type="AlphaFoldDB" id="A0A8C4Q4L3"/>
<keyword evidence="4" id="KW-1133">Transmembrane helix</keyword>
<name>A0A8C4Q4L3_EPTBU</name>
<dbReference type="PANTHER" id="PTHR10686:SF12">
    <property type="entry name" value="REDUCED FOLATE TRANSPORTER"/>
    <property type="match status" value="1"/>
</dbReference>
<dbReference type="InterPro" id="IPR002666">
    <property type="entry name" value="Folate_carrier"/>
</dbReference>
<feature type="transmembrane region" description="Helical" evidence="4">
    <location>
        <begin position="6"/>
        <end position="22"/>
    </location>
</feature>
<feature type="transmembrane region" description="Helical" evidence="4">
    <location>
        <begin position="390"/>
        <end position="413"/>
    </location>
</feature>
<feature type="transmembrane region" description="Helical" evidence="4">
    <location>
        <begin position="425"/>
        <end position="446"/>
    </location>
</feature>
<reference evidence="5" key="2">
    <citation type="submission" date="2025-09" db="UniProtKB">
        <authorList>
            <consortium name="Ensembl"/>
        </authorList>
    </citation>
    <scope>IDENTIFICATION</scope>
</reference>
<feature type="transmembrane region" description="Helical" evidence="4">
    <location>
        <begin position="249"/>
        <end position="268"/>
    </location>
</feature>
<dbReference type="GeneTree" id="ENSGT00950000183022"/>
<dbReference type="GO" id="GO:0016323">
    <property type="term" value="C:basolateral plasma membrane"/>
    <property type="evidence" value="ECO:0007669"/>
    <property type="project" value="TreeGrafter"/>
</dbReference>
<feature type="transmembrane region" description="Helical" evidence="4">
    <location>
        <begin position="111"/>
        <end position="136"/>
    </location>
</feature>
<protein>
    <submittedName>
        <fullName evidence="5">Solute carrier family 19 member 1</fullName>
    </submittedName>
</protein>
<comment type="similarity">
    <text evidence="2">Belongs to the reduced folate carrier (RFC) transporter (TC 2.A.48) family.</text>
</comment>
<sequence length="531" mass="58884">MPVLAYSFLVLLIPAFLLSDLLRYKPILMIQCASFVAIWLLAILGQSLLAIQFLEFFYGLTMAARIAYSSFLFSLVDAQHYQRIASLSRFAVLLGLFTSSCLGQTCVTLGVSYLVLCYISLGFTSFTALLSCFLPWPKRSMFFNKNSKRQTQAPCDDSTVDGVAPANQRPEGHSRGPINDLVQWSKANCSASSLTTTTTTYHSSNEDCVCKSDPGHHPRRSAGSLLHGFYVTMLADLGKALKTSKSLEIWSFWWIFGTTGYYMVIYYLQLLWDTIASSRDDPRVYNGAAEALSTLFGAFGAGSVGFLQVQWSKWGVFTIALGMLLQSLMLFMMNCTSSIWLCYTGYVVFRTIHQSLFTIATRILGHRSLWGLKAYPRFEIAKTLTRECTALVFGVNTFIATVAQTVVTLILIDKRGLALSVHIQFYVYATYFMVLVVFFLGLAWYFHGARGLPSAADGDQLSNCDFRTNPEAPAEDGNILLCSRNGVVGATKLPQSQEAETKTINEKPCNQDSDLCLSSSEDIMVDTPSEC</sequence>
<evidence type="ECO:0000313" key="6">
    <source>
        <dbReference type="Proteomes" id="UP000694388"/>
    </source>
</evidence>
<dbReference type="GO" id="GO:0016324">
    <property type="term" value="C:apical plasma membrane"/>
    <property type="evidence" value="ECO:0007669"/>
    <property type="project" value="TreeGrafter"/>
</dbReference>
<dbReference type="GO" id="GO:0008518">
    <property type="term" value="F:folate:monoatomic anion antiporter activity"/>
    <property type="evidence" value="ECO:0007669"/>
    <property type="project" value="TreeGrafter"/>
</dbReference>
<feature type="transmembrane region" description="Helical" evidence="4">
    <location>
        <begin position="87"/>
        <end position="105"/>
    </location>
</feature>
<feature type="transmembrane region" description="Helical" evidence="4">
    <location>
        <begin position="288"/>
        <end position="307"/>
    </location>
</feature>
<dbReference type="GO" id="GO:0098838">
    <property type="term" value="P:folate transmembrane transport"/>
    <property type="evidence" value="ECO:0007669"/>
    <property type="project" value="TreeGrafter"/>
</dbReference>
<dbReference type="PANTHER" id="PTHR10686">
    <property type="entry name" value="FOLATE TRANSPORTER"/>
    <property type="match status" value="1"/>
</dbReference>
<dbReference type="GO" id="GO:0005542">
    <property type="term" value="F:folic acid binding"/>
    <property type="evidence" value="ECO:0007669"/>
    <property type="project" value="TreeGrafter"/>
</dbReference>
<feature type="region of interest" description="Disordered" evidence="3">
    <location>
        <begin position="150"/>
        <end position="177"/>
    </location>
</feature>
<dbReference type="Pfam" id="PF01770">
    <property type="entry name" value="Folate_carrier"/>
    <property type="match status" value="1"/>
</dbReference>
<evidence type="ECO:0000256" key="4">
    <source>
        <dbReference type="SAM" id="Phobius"/>
    </source>
</evidence>
<dbReference type="Ensembl" id="ENSEBUT00000010455.1">
    <property type="protein sequence ID" value="ENSEBUP00000009922.1"/>
    <property type="gene ID" value="ENSEBUG00000006373.1"/>
</dbReference>
<dbReference type="Gene3D" id="1.20.1250.20">
    <property type="entry name" value="MFS general substrate transporter like domains"/>
    <property type="match status" value="1"/>
</dbReference>
<evidence type="ECO:0000256" key="3">
    <source>
        <dbReference type="SAM" id="MobiDB-lite"/>
    </source>
</evidence>
<evidence type="ECO:0000256" key="1">
    <source>
        <dbReference type="ARBA" id="ARBA00004141"/>
    </source>
</evidence>
<feature type="transmembrane region" description="Helical" evidence="4">
    <location>
        <begin position="56"/>
        <end position="75"/>
    </location>
</feature>
<keyword evidence="4" id="KW-0472">Membrane</keyword>
<keyword evidence="6" id="KW-1185">Reference proteome</keyword>
<evidence type="ECO:0000313" key="5">
    <source>
        <dbReference type="Ensembl" id="ENSEBUP00000009922.1"/>
    </source>
</evidence>
<feature type="transmembrane region" description="Helical" evidence="4">
    <location>
        <begin position="314"/>
        <end position="333"/>
    </location>
</feature>